<evidence type="ECO:0000313" key="2">
    <source>
        <dbReference type="Proteomes" id="UP000503820"/>
    </source>
</evidence>
<name>A0A7J0BPW5_9BACT</name>
<evidence type="ECO:0000313" key="1">
    <source>
        <dbReference type="EMBL" id="GFM35668.1"/>
    </source>
</evidence>
<dbReference type="Proteomes" id="UP000503820">
    <property type="component" value="Unassembled WGS sequence"/>
</dbReference>
<gene>
    <name evidence="1" type="ORF">DSM19430T_03520</name>
</gene>
<accession>A0A7J0BPW5</accession>
<dbReference type="AlphaFoldDB" id="A0A7J0BPW5"/>
<dbReference type="EMBL" id="BLVP01000001">
    <property type="protein sequence ID" value="GFM35668.1"/>
    <property type="molecule type" value="Genomic_DNA"/>
</dbReference>
<protein>
    <submittedName>
        <fullName evidence="1">Uncharacterized protein</fullName>
    </submittedName>
</protein>
<keyword evidence="2" id="KW-1185">Reference proteome</keyword>
<organism evidence="1 2">
    <name type="scientific">Desulfovibrio psychrotolerans</name>
    <dbReference type="NCBI Taxonomy" id="415242"/>
    <lineage>
        <taxon>Bacteria</taxon>
        <taxon>Pseudomonadati</taxon>
        <taxon>Thermodesulfobacteriota</taxon>
        <taxon>Desulfovibrionia</taxon>
        <taxon>Desulfovibrionales</taxon>
        <taxon>Desulfovibrionaceae</taxon>
        <taxon>Desulfovibrio</taxon>
    </lineage>
</organism>
<sequence length="61" mass="6616">MAAASSEKMRKALNRALIVFAFSKPGFLLSVHAVASWLLERQYASLPGTVQAGAYDVARTF</sequence>
<comment type="caution">
    <text evidence="1">The sequence shown here is derived from an EMBL/GenBank/DDBJ whole genome shotgun (WGS) entry which is preliminary data.</text>
</comment>
<reference evidence="1 2" key="1">
    <citation type="submission" date="2020-05" db="EMBL/GenBank/DDBJ databases">
        <title>Draft genome sequence of Desulfovibrio psychrotolerans JS1T.</title>
        <authorList>
            <person name="Ueno A."/>
            <person name="Tamazawa S."/>
            <person name="Tamamura S."/>
            <person name="Murakami T."/>
            <person name="Kiyama T."/>
            <person name="Inomata H."/>
            <person name="Amano Y."/>
            <person name="Miyakawa K."/>
            <person name="Tamaki H."/>
            <person name="Naganuma T."/>
            <person name="Kaneko K."/>
        </authorList>
    </citation>
    <scope>NUCLEOTIDE SEQUENCE [LARGE SCALE GENOMIC DNA]</scope>
    <source>
        <strain evidence="1 2">JS1</strain>
    </source>
</reference>
<proteinExistence type="predicted"/>